<gene>
    <name evidence="3" type="ORF">SAMN05216313_110129</name>
</gene>
<protein>
    <submittedName>
        <fullName evidence="3">Major Facilitator Superfamily protein</fullName>
    </submittedName>
</protein>
<feature type="transmembrane region" description="Helical" evidence="2">
    <location>
        <begin position="341"/>
        <end position="358"/>
    </location>
</feature>
<dbReference type="PANTHER" id="PTHR23530">
    <property type="entry name" value="TRANSPORT PROTEIN-RELATED"/>
    <property type="match status" value="1"/>
</dbReference>
<keyword evidence="2" id="KW-1133">Transmembrane helix</keyword>
<dbReference type="Pfam" id="PF07690">
    <property type="entry name" value="MFS_1"/>
    <property type="match status" value="1"/>
</dbReference>
<dbReference type="Gene3D" id="1.20.1250.20">
    <property type="entry name" value="MFS general substrate transporter like domains"/>
    <property type="match status" value="1"/>
</dbReference>
<keyword evidence="2" id="KW-0472">Membrane</keyword>
<feature type="transmembrane region" description="Helical" evidence="2">
    <location>
        <begin position="90"/>
        <end position="117"/>
    </location>
</feature>
<dbReference type="GO" id="GO:0022857">
    <property type="term" value="F:transmembrane transporter activity"/>
    <property type="evidence" value="ECO:0007669"/>
    <property type="project" value="InterPro"/>
</dbReference>
<name>A0A1I0G594_9FIRM</name>
<dbReference type="InterPro" id="IPR036259">
    <property type="entry name" value="MFS_trans_sf"/>
</dbReference>
<dbReference type="AlphaFoldDB" id="A0A1I0G594"/>
<evidence type="ECO:0000256" key="2">
    <source>
        <dbReference type="SAM" id="Phobius"/>
    </source>
</evidence>
<comment type="subcellular location">
    <subcellularLocation>
        <location evidence="1">Cell membrane</location>
        <topology evidence="1">Multi-pass membrane protein</topology>
    </subcellularLocation>
</comment>
<reference evidence="4" key="1">
    <citation type="submission" date="2016-10" db="EMBL/GenBank/DDBJ databases">
        <authorList>
            <person name="Varghese N."/>
            <person name="Submissions S."/>
        </authorList>
    </citation>
    <scope>NUCLEOTIDE SEQUENCE [LARGE SCALE GENOMIC DNA]</scope>
    <source>
        <strain evidence="4">NLAE-zl-G277</strain>
    </source>
</reference>
<feature type="transmembrane region" description="Helical" evidence="2">
    <location>
        <begin position="7"/>
        <end position="29"/>
    </location>
</feature>
<keyword evidence="2" id="KW-0812">Transmembrane</keyword>
<feature type="transmembrane region" description="Helical" evidence="2">
    <location>
        <begin position="216"/>
        <end position="238"/>
    </location>
</feature>
<dbReference type="GO" id="GO:0005886">
    <property type="term" value="C:plasma membrane"/>
    <property type="evidence" value="ECO:0007669"/>
    <property type="project" value="UniProtKB-SubCell"/>
</dbReference>
<dbReference type="Proteomes" id="UP000198508">
    <property type="component" value="Unassembled WGS sequence"/>
</dbReference>
<evidence type="ECO:0000313" key="4">
    <source>
        <dbReference type="Proteomes" id="UP000198508"/>
    </source>
</evidence>
<dbReference type="RefSeq" id="WP_092363654.1">
    <property type="nucleotide sequence ID" value="NZ_PYII01000032.1"/>
</dbReference>
<dbReference type="STRING" id="460384.SAMN05216313_110129"/>
<dbReference type="GeneID" id="93280879"/>
<sequence length="395" mass="45221">MKSRNRTLYIWSKIFFLSMIIDPIFILYACESGLNATQLFTLSSVQTLTIVLLEIPTGVIADLYGCKTSIILGSLAFILANIIYVTQPGFWGFLIAEILSGLYKVLFSGSDETYLYLELRRCNKENEYAKISGRIDSINFALTGALSILTGYMYLLDRRLPFLVCLIFTTISLFCSFNLENLKENAHGQKSVGQTYSAYLQVIKNGTKSILTQKKLAWFIMYSSALSFLLVAILSTYQLYFLKLYIPPEYFGWIYFFLYIASSLSSQKAYAFKTKNMQKTFMLLLLLLTVTPILMLSNIKLLIMIIIIPRIIIGVYPALIKEYINKEIKESRATIFSIRSLFMRIIQIVLLPLTGCIIDQYNLNISYLFIAGIGILSYVILKRYRPSRPRRHRSG</sequence>
<feature type="transmembrane region" description="Helical" evidence="2">
    <location>
        <begin position="279"/>
        <end position="295"/>
    </location>
</feature>
<feature type="transmembrane region" description="Helical" evidence="2">
    <location>
        <begin position="35"/>
        <end position="53"/>
    </location>
</feature>
<feature type="transmembrane region" description="Helical" evidence="2">
    <location>
        <begin position="250"/>
        <end position="267"/>
    </location>
</feature>
<dbReference type="InterPro" id="IPR011701">
    <property type="entry name" value="MFS"/>
</dbReference>
<evidence type="ECO:0000256" key="1">
    <source>
        <dbReference type="ARBA" id="ARBA00004651"/>
    </source>
</evidence>
<feature type="transmembrane region" description="Helical" evidence="2">
    <location>
        <begin position="65"/>
        <end position="84"/>
    </location>
</feature>
<dbReference type="EMBL" id="FOIM01000010">
    <property type="protein sequence ID" value="SET65818.1"/>
    <property type="molecule type" value="Genomic_DNA"/>
</dbReference>
<accession>A0A1I0G594</accession>
<dbReference type="SUPFAM" id="SSF103473">
    <property type="entry name" value="MFS general substrate transporter"/>
    <property type="match status" value="1"/>
</dbReference>
<proteinExistence type="predicted"/>
<feature type="transmembrane region" description="Helical" evidence="2">
    <location>
        <begin position="161"/>
        <end position="179"/>
    </location>
</feature>
<feature type="transmembrane region" description="Helical" evidence="2">
    <location>
        <begin position="138"/>
        <end position="155"/>
    </location>
</feature>
<dbReference type="PANTHER" id="PTHR23530:SF1">
    <property type="entry name" value="PERMEASE, MAJOR FACILITATOR SUPERFAMILY-RELATED"/>
    <property type="match status" value="1"/>
</dbReference>
<organism evidence="3 4">
    <name type="scientific">Enterocloster lavalensis</name>
    <dbReference type="NCBI Taxonomy" id="460384"/>
    <lineage>
        <taxon>Bacteria</taxon>
        <taxon>Bacillati</taxon>
        <taxon>Bacillota</taxon>
        <taxon>Clostridia</taxon>
        <taxon>Lachnospirales</taxon>
        <taxon>Lachnospiraceae</taxon>
        <taxon>Enterocloster</taxon>
    </lineage>
</organism>
<keyword evidence="4" id="KW-1185">Reference proteome</keyword>
<evidence type="ECO:0000313" key="3">
    <source>
        <dbReference type="EMBL" id="SET65818.1"/>
    </source>
</evidence>
<feature type="transmembrane region" description="Helical" evidence="2">
    <location>
        <begin position="301"/>
        <end position="320"/>
    </location>
</feature>
<dbReference type="InterPro" id="IPR053160">
    <property type="entry name" value="MFS_DHA3_Transporter"/>
</dbReference>
<feature type="transmembrane region" description="Helical" evidence="2">
    <location>
        <begin position="364"/>
        <end position="381"/>
    </location>
</feature>